<gene>
    <name evidence="2" type="ORF">Strain138_000366</name>
    <name evidence="3" type="ORF">Strain318_000366</name>
</gene>
<dbReference type="Pfam" id="PF02325">
    <property type="entry name" value="CCB3_YggT"/>
    <property type="match status" value="1"/>
</dbReference>
<keyword evidence="4" id="KW-1185">Reference proteome</keyword>
<keyword evidence="1" id="KW-0812">Transmembrane</keyword>
<feature type="transmembrane region" description="Helical" evidence="1">
    <location>
        <begin position="119"/>
        <end position="141"/>
    </location>
</feature>
<feature type="transmembrane region" description="Helical" evidence="1">
    <location>
        <begin position="78"/>
        <end position="98"/>
    </location>
</feature>
<protein>
    <submittedName>
        <fullName evidence="3">YggT family protein</fullName>
    </submittedName>
</protein>
<sequence length="197" mass="21805">MADFILLLHIIRIPLQIGIAIALLVAAPLTLWAWLERSRRLNPFGAAARSARRLFDLPLRPLDRLAARFGAPRTSVPWWGLLAVLLIGALLLGVIDFVRDTLSYAYYATHQGPYSVLRLVVGWTFSILQLGVMARVIMSWIGGHYTVVGRAATALTEWFLGPLRRVLPTIGMIDISPIVAWFLLSLLRSVVLDAIGA</sequence>
<dbReference type="EMBL" id="CP130612">
    <property type="protein sequence ID" value="WKW11131.1"/>
    <property type="molecule type" value="Genomic_DNA"/>
</dbReference>
<keyword evidence="1" id="KW-0472">Membrane</keyword>
<feature type="transmembrane region" description="Helical" evidence="1">
    <location>
        <begin position="12"/>
        <end position="35"/>
    </location>
</feature>
<evidence type="ECO:0000313" key="2">
    <source>
        <dbReference type="EMBL" id="WKW11131.1"/>
    </source>
</evidence>
<dbReference type="KEGG" id="pspc:Strain318_000366"/>
<organism evidence="3 4">
    <name type="scientific">Pseudogemmatithrix spongiicola</name>
    <dbReference type="NCBI Taxonomy" id="3062599"/>
    <lineage>
        <taxon>Bacteria</taxon>
        <taxon>Pseudomonadati</taxon>
        <taxon>Gemmatimonadota</taxon>
        <taxon>Gemmatimonadia</taxon>
        <taxon>Gemmatimonadales</taxon>
        <taxon>Gemmatimonadaceae</taxon>
        <taxon>Pseudogemmatithrix</taxon>
    </lineage>
</organism>
<evidence type="ECO:0000313" key="3">
    <source>
        <dbReference type="EMBL" id="WKW14041.1"/>
    </source>
</evidence>
<dbReference type="InterPro" id="IPR003425">
    <property type="entry name" value="CCB3/YggT"/>
</dbReference>
<evidence type="ECO:0000256" key="1">
    <source>
        <dbReference type="SAM" id="Phobius"/>
    </source>
</evidence>
<name>A0AA49JXW9_9BACT</name>
<dbReference type="AlphaFoldDB" id="A0AA49JXW9"/>
<proteinExistence type="predicted"/>
<accession>A0AA49JXW9</accession>
<feature type="transmembrane region" description="Helical" evidence="1">
    <location>
        <begin position="166"/>
        <end position="187"/>
    </location>
</feature>
<keyword evidence="1" id="KW-1133">Transmembrane helix</keyword>
<dbReference type="RefSeq" id="WP_367886833.1">
    <property type="nucleotide sequence ID" value="NZ_CP130612.1"/>
</dbReference>
<accession>A0AA49JSF5</accession>
<evidence type="ECO:0000313" key="4">
    <source>
        <dbReference type="Proteomes" id="UP001229955"/>
    </source>
</evidence>
<reference evidence="3" key="1">
    <citation type="submission" date="2023-07" db="EMBL/GenBank/DDBJ databases">
        <authorList>
            <person name="Haufschild T."/>
            <person name="Kallscheuer N."/>
            <person name="Hammer J."/>
            <person name="Kohn T."/>
            <person name="Kabuu M."/>
            <person name="Jogler M."/>
            <person name="Wohfarth N."/>
            <person name="Heuer A."/>
            <person name="Rohde M."/>
            <person name="van Teeseling M.C.F."/>
            <person name="Jogler C."/>
        </authorList>
    </citation>
    <scope>NUCLEOTIDE SEQUENCE</scope>
    <source>
        <strain evidence="2">Strain 138</strain>
        <strain evidence="3">Strain 318</strain>
    </source>
</reference>
<dbReference type="GO" id="GO:0016020">
    <property type="term" value="C:membrane"/>
    <property type="evidence" value="ECO:0007669"/>
    <property type="project" value="InterPro"/>
</dbReference>
<dbReference type="EMBL" id="CP130613">
    <property type="protein sequence ID" value="WKW14041.1"/>
    <property type="molecule type" value="Genomic_DNA"/>
</dbReference>
<dbReference type="Proteomes" id="UP001229955">
    <property type="component" value="Chromosome"/>
</dbReference>